<evidence type="ECO:0000313" key="1">
    <source>
        <dbReference type="EMBL" id="CAG9945798.1"/>
    </source>
</evidence>
<protein>
    <submittedName>
        <fullName evidence="1">Uncharacterized protein</fullName>
    </submittedName>
</protein>
<accession>A0ACA9TYY1</accession>
<gene>
    <name evidence="1" type="ORF">CRV2_00004674</name>
</gene>
<keyword evidence="2" id="KW-1185">Reference proteome</keyword>
<dbReference type="Proteomes" id="UP000836387">
    <property type="component" value="Unassembled WGS sequence"/>
</dbReference>
<sequence>MAPLSTLGFGGNRLITVSRLIQGSPDRVGDSDVASKRWQRELVNSQSVKILHSIVDFVLHSPCE</sequence>
<reference evidence="1" key="1">
    <citation type="submission" date="2020-04" db="EMBL/GenBank/DDBJ databases">
        <authorList>
            <person name="Broberg M."/>
        </authorList>
    </citation>
    <scope>NUCLEOTIDE SEQUENCE</scope>
</reference>
<reference evidence="1" key="2">
    <citation type="submission" date="2021-10" db="EMBL/GenBank/DDBJ databases">
        <authorList>
            <person name="Piombo E."/>
        </authorList>
    </citation>
    <scope>NUCLEOTIDE SEQUENCE</scope>
</reference>
<proteinExistence type="predicted"/>
<dbReference type="EMBL" id="CADEHS020000010">
    <property type="protein sequence ID" value="CAG9945798.1"/>
    <property type="molecule type" value="Genomic_DNA"/>
</dbReference>
<comment type="caution">
    <text evidence="1">The sequence shown here is derived from an EMBL/GenBank/DDBJ whole genome shotgun (WGS) entry which is preliminary data.</text>
</comment>
<organism evidence="1 2">
    <name type="scientific">Clonostachys rosea f. rosea IK726</name>
    <dbReference type="NCBI Taxonomy" id="1349383"/>
    <lineage>
        <taxon>Eukaryota</taxon>
        <taxon>Fungi</taxon>
        <taxon>Dikarya</taxon>
        <taxon>Ascomycota</taxon>
        <taxon>Pezizomycotina</taxon>
        <taxon>Sordariomycetes</taxon>
        <taxon>Hypocreomycetidae</taxon>
        <taxon>Hypocreales</taxon>
        <taxon>Bionectriaceae</taxon>
        <taxon>Clonostachys</taxon>
    </lineage>
</organism>
<evidence type="ECO:0000313" key="2">
    <source>
        <dbReference type="Proteomes" id="UP000836387"/>
    </source>
</evidence>
<name>A0ACA9TYY1_BIOOC</name>